<evidence type="ECO:0000256" key="1">
    <source>
        <dbReference type="ARBA" id="ARBA00026124"/>
    </source>
</evidence>
<reference evidence="5" key="1">
    <citation type="submission" date="2022-11" db="UniProtKB">
        <authorList>
            <consortium name="WormBaseParasite"/>
        </authorList>
    </citation>
    <scope>IDENTIFICATION</scope>
</reference>
<proteinExistence type="predicted"/>
<evidence type="ECO:0000256" key="3">
    <source>
        <dbReference type="SAM" id="Coils"/>
    </source>
</evidence>
<dbReference type="InterPro" id="IPR009080">
    <property type="entry name" value="tRNAsynth_Ia_anticodon-bd"/>
</dbReference>
<dbReference type="PANTHER" id="PTHR43326:SF1">
    <property type="entry name" value="METHIONINE--TRNA LIGASE, MITOCHONDRIAL"/>
    <property type="match status" value="1"/>
</dbReference>
<dbReference type="GO" id="GO:0004825">
    <property type="term" value="F:methionine-tRNA ligase activity"/>
    <property type="evidence" value="ECO:0007669"/>
    <property type="project" value="InterPro"/>
</dbReference>
<dbReference type="Gene3D" id="1.10.730.10">
    <property type="entry name" value="Isoleucyl-tRNA Synthetase, Domain 1"/>
    <property type="match status" value="1"/>
</dbReference>
<dbReference type="InterPro" id="IPR023457">
    <property type="entry name" value="Met-tRNA_synth_2"/>
</dbReference>
<dbReference type="GO" id="GO:0005524">
    <property type="term" value="F:ATP binding"/>
    <property type="evidence" value="ECO:0007669"/>
    <property type="project" value="InterPro"/>
</dbReference>
<dbReference type="GO" id="GO:0006431">
    <property type="term" value="P:methionyl-tRNA aminoacylation"/>
    <property type="evidence" value="ECO:0007669"/>
    <property type="project" value="TreeGrafter"/>
</dbReference>
<evidence type="ECO:0000256" key="2">
    <source>
        <dbReference type="ARBA" id="ARBA00030331"/>
    </source>
</evidence>
<evidence type="ECO:0000313" key="4">
    <source>
        <dbReference type="Proteomes" id="UP000887560"/>
    </source>
</evidence>
<name>A0A915NHY0_9BILA</name>
<dbReference type="Proteomes" id="UP000887560">
    <property type="component" value="Unplaced"/>
</dbReference>
<accession>A0A915NHY0</accession>
<dbReference type="WBParaSite" id="scf7180000418839.g2995">
    <property type="protein sequence ID" value="scf7180000418839.g2995"/>
    <property type="gene ID" value="scf7180000418839.g2995"/>
</dbReference>
<dbReference type="SUPFAM" id="SSF47323">
    <property type="entry name" value="Anticodon-binding domain of a subclass of class I aminoacyl-tRNA synthetases"/>
    <property type="match status" value="1"/>
</dbReference>
<protein>
    <recommendedName>
        <fullName evidence="1">Methionine--tRNA ligase, mitochondrial</fullName>
    </recommendedName>
    <alternativeName>
        <fullName evidence="2">Mitochondrial methionyl-tRNA synthetase</fullName>
    </alternativeName>
</protein>
<dbReference type="AlphaFoldDB" id="A0A915NHY0"/>
<dbReference type="PANTHER" id="PTHR43326">
    <property type="entry name" value="METHIONYL-TRNA SYNTHETASE"/>
    <property type="match status" value="1"/>
</dbReference>
<sequence length="420" mass="48798">LEKAVTLINAYLVNDLGNLLQRSINPRLNPSKHYPIRTDTNELLAHFDDEMSKATAKQLIEKLETLPEIATEHYDNQNIHRVLDLLVELVQLANLLFQQYEPWKIINAQKKVDSILFITYETVRLTAIYLQPVTPDFSDRLLSILGIQHSDRGLEFARFMCSRKDSGTITSASVESANNTELVERLHRQVRDLESENTELRRAIPHLKNYEGQDCTKFVTGKLSELEEQKSKYRRAVDRLAELNREFQHFKDDAKERIRESDKKYNELRTIADSLEHENVGLRDRLRNEESINYHLRENRVASPADDRFDRSFEECLQHIDQNSDCESRQSTARTERPDSVREHALGQLVCALFDKLRTTADVFAQIHSGIAGEDAQNSEQIKLVERIKNLKLDLNRSIEVYNKSEHDLLEQLLPNILRL</sequence>
<keyword evidence="3" id="KW-0175">Coiled coil</keyword>
<keyword evidence="4" id="KW-1185">Reference proteome</keyword>
<evidence type="ECO:0000313" key="5">
    <source>
        <dbReference type="WBParaSite" id="scf7180000418839.g2995"/>
    </source>
</evidence>
<organism evidence="4 5">
    <name type="scientific">Meloidogyne floridensis</name>
    <dbReference type="NCBI Taxonomy" id="298350"/>
    <lineage>
        <taxon>Eukaryota</taxon>
        <taxon>Metazoa</taxon>
        <taxon>Ecdysozoa</taxon>
        <taxon>Nematoda</taxon>
        <taxon>Chromadorea</taxon>
        <taxon>Rhabditida</taxon>
        <taxon>Tylenchina</taxon>
        <taxon>Tylenchomorpha</taxon>
        <taxon>Tylenchoidea</taxon>
        <taxon>Meloidogynidae</taxon>
        <taxon>Meloidogyninae</taxon>
        <taxon>Meloidogyne</taxon>
    </lineage>
</organism>
<feature type="coiled-coil region" evidence="3">
    <location>
        <begin position="176"/>
        <end position="292"/>
    </location>
</feature>